<dbReference type="InterPro" id="IPR018062">
    <property type="entry name" value="HTH_AraC-typ_CS"/>
</dbReference>
<dbReference type="CDD" id="cd03137">
    <property type="entry name" value="GATase1_AraC_1"/>
    <property type="match status" value="1"/>
</dbReference>
<evidence type="ECO:0000313" key="5">
    <source>
        <dbReference type="EMBL" id="QOQ77917.1"/>
    </source>
</evidence>
<gene>
    <name evidence="5" type="ORF">IMF22_13215</name>
</gene>
<keyword evidence="2" id="KW-0238">DNA-binding</keyword>
<dbReference type="EMBL" id="CP063073">
    <property type="protein sequence ID" value="QOQ77917.1"/>
    <property type="molecule type" value="Genomic_DNA"/>
</dbReference>
<proteinExistence type="predicted"/>
<organism evidence="5 6">
    <name type="scientific">Pseudomonas poae</name>
    <dbReference type="NCBI Taxonomy" id="200451"/>
    <lineage>
        <taxon>Bacteria</taxon>
        <taxon>Pseudomonadati</taxon>
        <taxon>Pseudomonadota</taxon>
        <taxon>Gammaproteobacteria</taxon>
        <taxon>Pseudomonadales</taxon>
        <taxon>Pseudomonadaceae</taxon>
        <taxon>Pseudomonas</taxon>
    </lineage>
</organism>
<evidence type="ECO:0000256" key="1">
    <source>
        <dbReference type="ARBA" id="ARBA00023015"/>
    </source>
</evidence>
<feature type="domain" description="HTH araC/xylS-type" evidence="4">
    <location>
        <begin position="222"/>
        <end position="320"/>
    </location>
</feature>
<keyword evidence="3" id="KW-0804">Transcription</keyword>
<dbReference type="InterPro" id="IPR029062">
    <property type="entry name" value="Class_I_gatase-like"/>
</dbReference>
<accession>A0A7M1KNP8</accession>
<reference evidence="5 6" key="1">
    <citation type="submission" date="2020-10" db="EMBL/GenBank/DDBJ databases">
        <title>High quality whole genome sequence of Pseudomonas poae PMA22.</title>
        <authorList>
            <person name="Hernandez J.G."/>
            <person name="Rodriguez P."/>
            <person name="Cuevas C."/>
            <person name="de la Calle F."/>
            <person name="Galan B."/>
            <person name="Garcia J.L."/>
        </authorList>
    </citation>
    <scope>NUCLEOTIDE SEQUENCE [LARGE SCALE GENOMIC DNA]</scope>
    <source>
        <strain evidence="5 6">PMA22</strain>
    </source>
</reference>
<dbReference type="InterPro" id="IPR018060">
    <property type="entry name" value="HTH_AraC"/>
</dbReference>
<dbReference type="SUPFAM" id="SSF46689">
    <property type="entry name" value="Homeodomain-like"/>
    <property type="match status" value="2"/>
</dbReference>
<dbReference type="Pfam" id="PF12833">
    <property type="entry name" value="HTH_18"/>
    <property type="match status" value="1"/>
</dbReference>
<evidence type="ECO:0000256" key="3">
    <source>
        <dbReference type="ARBA" id="ARBA00023163"/>
    </source>
</evidence>
<name>A0A7M1KNP8_9PSED</name>
<sequence length="325" mass="35200">MRPAVVKKTLSVAVIAFNHISPFHLSVPCLVFGKDRRVGDSPWFELVVCAGEDGALVTNAGFAIHCDRGLDQVAGADIVVVPSWRDVTETPPAALIEALQAAHARGALVVGLCLGAFVLAHAGLLNDKRATTHWAWATHLARDFPSIDVDPKVLYVEAEQVLTSAGVAAGLDCCIHIVRRAYGRGVANALARQLLVSPHRDGGQAQFISQPVPQGASDQRLGQLLDWLRANLVEPLSIDQVAARLAMSRRSFTRHFKQLTGTTFGQWLINERIKAAQLQLETTHHTVEQIADACGFGTSLSLRQHFSSIVGVTPTTYRKAYGRQV</sequence>
<dbReference type="SMART" id="SM00342">
    <property type="entry name" value="HTH_ARAC"/>
    <property type="match status" value="1"/>
</dbReference>
<evidence type="ECO:0000313" key="6">
    <source>
        <dbReference type="Proteomes" id="UP000594923"/>
    </source>
</evidence>
<dbReference type="PROSITE" id="PS00041">
    <property type="entry name" value="HTH_ARAC_FAMILY_1"/>
    <property type="match status" value="1"/>
</dbReference>
<dbReference type="GO" id="GO:0009893">
    <property type="term" value="P:positive regulation of metabolic process"/>
    <property type="evidence" value="ECO:0007669"/>
    <property type="project" value="UniProtKB-ARBA"/>
</dbReference>
<evidence type="ECO:0000259" key="4">
    <source>
        <dbReference type="PROSITE" id="PS01124"/>
    </source>
</evidence>
<dbReference type="InterPro" id="IPR009057">
    <property type="entry name" value="Homeodomain-like_sf"/>
</dbReference>
<dbReference type="PANTHER" id="PTHR43130">
    <property type="entry name" value="ARAC-FAMILY TRANSCRIPTIONAL REGULATOR"/>
    <property type="match status" value="1"/>
</dbReference>
<keyword evidence="1" id="KW-0805">Transcription regulation</keyword>
<dbReference type="Gene3D" id="3.40.50.880">
    <property type="match status" value="1"/>
</dbReference>
<dbReference type="InterPro" id="IPR002818">
    <property type="entry name" value="DJ-1/PfpI"/>
</dbReference>
<dbReference type="GO" id="GO:0043565">
    <property type="term" value="F:sequence-specific DNA binding"/>
    <property type="evidence" value="ECO:0007669"/>
    <property type="project" value="InterPro"/>
</dbReference>
<dbReference type="PROSITE" id="PS01124">
    <property type="entry name" value="HTH_ARAC_FAMILY_2"/>
    <property type="match status" value="1"/>
</dbReference>
<protein>
    <submittedName>
        <fullName evidence="5">Helix-turn-helix domain-containing protein</fullName>
    </submittedName>
</protein>
<dbReference type="PANTHER" id="PTHR43130:SF3">
    <property type="entry name" value="HTH-TYPE TRANSCRIPTIONAL REGULATOR RV1931C"/>
    <property type="match status" value="1"/>
</dbReference>
<dbReference type="Proteomes" id="UP000594923">
    <property type="component" value="Chromosome"/>
</dbReference>
<dbReference type="AlphaFoldDB" id="A0A7M1KNP8"/>
<dbReference type="GO" id="GO:0003700">
    <property type="term" value="F:DNA-binding transcription factor activity"/>
    <property type="evidence" value="ECO:0007669"/>
    <property type="project" value="InterPro"/>
</dbReference>
<evidence type="ECO:0000256" key="2">
    <source>
        <dbReference type="ARBA" id="ARBA00023125"/>
    </source>
</evidence>
<dbReference type="InterPro" id="IPR052158">
    <property type="entry name" value="INH-QAR"/>
</dbReference>
<dbReference type="Gene3D" id="1.10.10.60">
    <property type="entry name" value="Homeodomain-like"/>
    <property type="match status" value="1"/>
</dbReference>
<dbReference type="Pfam" id="PF01965">
    <property type="entry name" value="DJ-1_PfpI"/>
    <property type="match status" value="1"/>
</dbReference>
<dbReference type="SUPFAM" id="SSF52317">
    <property type="entry name" value="Class I glutamine amidotransferase-like"/>
    <property type="match status" value="1"/>
</dbReference>